<dbReference type="GO" id="GO:0043186">
    <property type="term" value="C:P granule"/>
    <property type="evidence" value="ECO:0007669"/>
    <property type="project" value="UniProtKB-ARBA"/>
</dbReference>
<reference evidence="9" key="1">
    <citation type="submission" date="2010-08" db="EMBL/GenBank/DDBJ databases">
        <authorList>
            <consortium name="Caenorhabditis japonica Sequencing Consortium"/>
            <person name="Wilson R.K."/>
        </authorList>
    </citation>
    <scope>NUCLEOTIDE SEQUENCE [LARGE SCALE GENOMIC DNA]</scope>
    <source>
        <strain evidence="9">DF5081</strain>
    </source>
</reference>
<keyword evidence="3 5" id="KW-0863">Zinc-finger</keyword>
<dbReference type="PROSITE" id="PS50103">
    <property type="entry name" value="ZF_C3H1"/>
    <property type="match status" value="2"/>
</dbReference>
<dbReference type="EnsemblMetazoa" id="CJA03394.1">
    <property type="protein sequence ID" value="CJA03394.1"/>
    <property type="gene ID" value="WBGene00122598"/>
</dbReference>
<dbReference type="InterPro" id="IPR045877">
    <property type="entry name" value="ZFP36-like"/>
</dbReference>
<dbReference type="FunFam" id="4.10.1000.10:FF:000018">
    <property type="entry name" value="Zinc finger protein"/>
    <property type="match status" value="1"/>
</dbReference>
<name>A0A8R1DIB2_CAEJA</name>
<feature type="compositionally biased region" description="Basic residues" evidence="6">
    <location>
        <begin position="226"/>
        <end position="245"/>
    </location>
</feature>
<dbReference type="InterPro" id="IPR036855">
    <property type="entry name" value="Znf_CCCH_sf"/>
</dbReference>
<dbReference type="PANTHER" id="PTHR12547">
    <property type="entry name" value="CCCH ZINC FINGER/TIS11-RELATED"/>
    <property type="match status" value="1"/>
</dbReference>
<proteinExistence type="predicted"/>
<evidence type="ECO:0000256" key="5">
    <source>
        <dbReference type="PROSITE-ProRule" id="PRU00723"/>
    </source>
</evidence>
<dbReference type="Pfam" id="PF00642">
    <property type="entry name" value="zf-CCCH"/>
    <property type="match status" value="1"/>
</dbReference>
<dbReference type="FunFam" id="4.10.1000.10:FF:000001">
    <property type="entry name" value="zinc finger CCCH domain-containing protein 15-like"/>
    <property type="match status" value="1"/>
</dbReference>
<evidence type="ECO:0000256" key="4">
    <source>
        <dbReference type="ARBA" id="ARBA00022833"/>
    </source>
</evidence>
<feature type="region of interest" description="Disordered" evidence="6">
    <location>
        <begin position="207"/>
        <end position="251"/>
    </location>
</feature>
<dbReference type="AlphaFoldDB" id="A0A8R1DIB2"/>
<dbReference type="Proteomes" id="UP000005237">
    <property type="component" value="Unassembled WGS sequence"/>
</dbReference>
<feature type="zinc finger region" description="C3H1-type" evidence="5">
    <location>
        <begin position="111"/>
        <end position="141"/>
    </location>
</feature>
<dbReference type="GO" id="GO:0080090">
    <property type="term" value="P:regulation of primary metabolic process"/>
    <property type="evidence" value="ECO:0007669"/>
    <property type="project" value="UniProtKB-ARBA"/>
</dbReference>
<protein>
    <recommendedName>
        <fullName evidence="7">C3H1-type domain-containing protein</fullName>
    </recommendedName>
</protein>
<dbReference type="GO" id="GO:0030154">
    <property type="term" value="P:cell differentiation"/>
    <property type="evidence" value="ECO:0007669"/>
    <property type="project" value="UniProtKB-ARBA"/>
</dbReference>
<dbReference type="PANTHER" id="PTHR12547:SF18">
    <property type="entry name" value="PROTEIN TIS11"/>
    <property type="match status" value="1"/>
</dbReference>
<dbReference type="SMART" id="SM00356">
    <property type="entry name" value="ZnF_C3H1"/>
    <property type="match status" value="2"/>
</dbReference>
<evidence type="ECO:0000256" key="2">
    <source>
        <dbReference type="ARBA" id="ARBA00022737"/>
    </source>
</evidence>
<keyword evidence="1 5" id="KW-0479">Metal-binding</keyword>
<feature type="domain" description="C3H1-type" evidence="7">
    <location>
        <begin position="67"/>
        <end position="95"/>
    </location>
</feature>
<evidence type="ECO:0000256" key="6">
    <source>
        <dbReference type="SAM" id="MobiDB-lite"/>
    </source>
</evidence>
<dbReference type="Gene3D" id="4.10.1000.10">
    <property type="entry name" value="Zinc finger, CCCH-type"/>
    <property type="match status" value="2"/>
</dbReference>
<keyword evidence="9" id="KW-1185">Reference proteome</keyword>
<dbReference type="GO" id="GO:0010468">
    <property type="term" value="P:regulation of gene expression"/>
    <property type="evidence" value="ECO:0007669"/>
    <property type="project" value="UniProtKB-ARBA"/>
</dbReference>
<evidence type="ECO:0000256" key="3">
    <source>
        <dbReference type="ARBA" id="ARBA00022771"/>
    </source>
</evidence>
<evidence type="ECO:0000313" key="9">
    <source>
        <dbReference type="Proteomes" id="UP000005237"/>
    </source>
</evidence>
<keyword evidence="2" id="KW-0677">Repeat</keyword>
<dbReference type="InterPro" id="IPR000571">
    <property type="entry name" value="Znf_CCCH"/>
</dbReference>
<evidence type="ECO:0000256" key="1">
    <source>
        <dbReference type="ARBA" id="ARBA00022723"/>
    </source>
</evidence>
<feature type="domain" description="C3H1-type" evidence="7">
    <location>
        <begin position="111"/>
        <end position="141"/>
    </location>
</feature>
<dbReference type="GO" id="GO:0005829">
    <property type="term" value="C:cytosol"/>
    <property type="evidence" value="ECO:0007669"/>
    <property type="project" value="TreeGrafter"/>
</dbReference>
<evidence type="ECO:0000259" key="7">
    <source>
        <dbReference type="PROSITE" id="PS50103"/>
    </source>
</evidence>
<keyword evidence="4 5" id="KW-0862">Zinc</keyword>
<organism evidence="8 9">
    <name type="scientific">Caenorhabditis japonica</name>
    <dbReference type="NCBI Taxonomy" id="281687"/>
    <lineage>
        <taxon>Eukaryota</taxon>
        <taxon>Metazoa</taxon>
        <taxon>Ecdysozoa</taxon>
        <taxon>Nematoda</taxon>
        <taxon>Chromadorea</taxon>
        <taxon>Rhabditida</taxon>
        <taxon>Rhabditina</taxon>
        <taxon>Rhabditomorpha</taxon>
        <taxon>Rhabditoidea</taxon>
        <taxon>Rhabditidae</taxon>
        <taxon>Peloderinae</taxon>
        <taxon>Caenorhabditis</taxon>
    </lineage>
</organism>
<dbReference type="GO" id="GO:0003730">
    <property type="term" value="F:mRNA 3'-UTR binding"/>
    <property type="evidence" value="ECO:0007669"/>
    <property type="project" value="TreeGrafter"/>
</dbReference>
<feature type="zinc finger region" description="C3H1-type" evidence="5">
    <location>
        <begin position="67"/>
        <end position="95"/>
    </location>
</feature>
<dbReference type="SUPFAM" id="SSF90229">
    <property type="entry name" value="CCCH zinc finger"/>
    <property type="match status" value="2"/>
</dbReference>
<sequence>MLFFAPWVAMSCFRVLEHDELPIDELSEIAKDIHNDDTASGDKENHVMDKMQRRGGYQQQDVDQPANYKTRLCMMHASGAKCDMGYRCKFAHGLKELRSADIVPMRYPNNKYKTKLCKNFARGGTGFCPYGLRCEFVHPTDKEFQSIPPYQRMMVEEQDHTPEDYVVARHQPRFVRSGGRGATTPTKTILKNRNVAGSMMCLSQAGRDGGGDFQKPNESHENLPPHLRRHRSTNKVHAPVPKRRTSLSTKWTSEENIGHHGFY</sequence>
<evidence type="ECO:0000313" key="8">
    <source>
        <dbReference type="EnsemblMetazoa" id="CJA03394.1"/>
    </source>
</evidence>
<accession>A0A8R1DIB2</accession>
<dbReference type="GO" id="GO:0008270">
    <property type="term" value="F:zinc ion binding"/>
    <property type="evidence" value="ECO:0007669"/>
    <property type="project" value="UniProtKB-KW"/>
</dbReference>
<reference evidence="8" key="2">
    <citation type="submission" date="2022-06" db="UniProtKB">
        <authorList>
            <consortium name="EnsemblMetazoa"/>
        </authorList>
    </citation>
    <scope>IDENTIFICATION</scope>
    <source>
        <strain evidence="8">DF5081</strain>
    </source>
</reference>